<dbReference type="GO" id="GO:0034722">
    <property type="term" value="F:gamma-glutamyl-peptidase activity"/>
    <property type="evidence" value="ECO:0007669"/>
    <property type="project" value="TreeGrafter"/>
</dbReference>
<evidence type="ECO:0000313" key="5">
    <source>
        <dbReference type="Proteomes" id="UP000007151"/>
    </source>
</evidence>
<dbReference type="KEGG" id="dpl:KGM_204888B"/>
<keyword evidence="4" id="KW-0378">Hydrolase</keyword>
<gene>
    <name evidence="4" type="ORF">KGM_204888B</name>
</gene>
<dbReference type="AlphaFoldDB" id="A0A212ELZ1"/>
<organism evidence="4 5">
    <name type="scientific">Danaus plexippus plexippus</name>
    <dbReference type="NCBI Taxonomy" id="278856"/>
    <lineage>
        <taxon>Eukaryota</taxon>
        <taxon>Metazoa</taxon>
        <taxon>Ecdysozoa</taxon>
        <taxon>Arthropoda</taxon>
        <taxon>Hexapoda</taxon>
        <taxon>Insecta</taxon>
        <taxon>Pterygota</taxon>
        <taxon>Neoptera</taxon>
        <taxon>Endopterygota</taxon>
        <taxon>Lepidoptera</taxon>
        <taxon>Glossata</taxon>
        <taxon>Ditrysia</taxon>
        <taxon>Papilionoidea</taxon>
        <taxon>Nymphalidae</taxon>
        <taxon>Danainae</taxon>
        <taxon>Danaini</taxon>
        <taxon>Danaina</taxon>
        <taxon>Danaus</taxon>
        <taxon>Danaus</taxon>
    </lineage>
</organism>
<dbReference type="PROSITE" id="PS51275">
    <property type="entry name" value="PEPTIDASE_C26_GGH"/>
    <property type="match status" value="1"/>
</dbReference>
<evidence type="ECO:0000313" key="4">
    <source>
        <dbReference type="EMBL" id="OWR42520.1"/>
    </source>
</evidence>
<dbReference type="InterPro" id="IPR029062">
    <property type="entry name" value="Class_I_gatase-like"/>
</dbReference>
<sequence length="123" mass="14810">KYKNYLLNVVSFIFYLFENYVLVKTIIYRYPFYGVQFHPEKISFEWKLSKNYPHSYDSLVANRHFMDFFVKECRYNYNSFSNAAEENQYLIYNYSPKFTGALGSAYHQCYLFEPRGSVASVKK</sequence>
<dbReference type="GO" id="GO:0005773">
    <property type="term" value="C:vacuole"/>
    <property type="evidence" value="ECO:0007669"/>
    <property type="project" value="TreeGrafter"/>
</dbReference>
<dbReference type="Proteomes" id="UP000007151">
    <property type="component" value="Unassembled WGS sequence"/>
</dbReference>
<keyword evidence="3" id="KW-0812">Transmembrane</keyword>
<evidence type="ECO:0000256" key="3">
    <source>
        <dbReference type="SAM" id="Phobius"/>
    </source>
</evidence>
<dbReference type="EMBL" id="AGBW02013957">
    <property type="protein sequence ID" value="OWR42520.1"/>
    <property type="molecule type" value="Genomic_DNA"/>
</dbReference>
<feature type="non-terminal residue" evidence="4">
    <location>
        <position position="1"/>
    </location>
</feature>
<feature type="active site" description="Proton donor" evidence="1">
    <location>
        <position position="38"/>
    </location>
</feature>
<dbReference type="SUPFAM" id="SSF52317">
    <property type="entry name" value="Class I glutamine amidotransferase-like"/>
    <property type="match status" value="1"/>
</dbReference>
<comment type="caution">
    <text evidence="4">The sequence shown here is derived from an EMBL/GenBank/DDBJ whole genome shotgun (WGS) entry which is preliminary data.</text>
</comment>
<dbReference type="Gene3D" id="3.40.50.880">
    <property type="match status" value="1"/>
</dbReference>
<reference evidence="4 5" key="1">
    <citation type="journal article" date="2011" name="Cell">
        <title>The monarch butterfly genome yields insights into long-distance migration.</title>
        <authorList>
            <person name="Zhan S."/>
            <person name="Merlin C."/>
            <person name="Boore J.L."/>
            <person name="Reppert S.M."/>
        </authorList>
    </citation>
    <scope>NUCLEOTIDE SEQUENCE [LARGE SCALE GENOMIC DNA]</scope>
    <source>
        <strain evidence="4">F-2</strain>
    </source>
</reference>
<accession>A0A212ELZ1</accession>
<dbReference type="InterPro" id="IPR015527">
    <property type="entry name" value="Pept_C26_g-glut_hydrolase"/>
</dbReference>
<dbReference type="PANTHER" id="PTHR11315">
    <property type="entry name" value="PROTEASE FAMILY C26 GAMMA-GLUTAMYL HYDROLASE"/>
    <property type="match status" value="1"/>
</dbReference>
<feature type="transmembrane region" description="Helical" evidence="3">
    <location>
        <begin position="6"/>
        <end position="23"/>
    </location>
</feature>
<dbReference type="InParanoid" id="A0A212ELZ1"/>
<dbReference type="GO" id="GO:0046900">
    <property type="term" value="P:tetrahydrofolylpolyglutamate metabolic process"/>
    <property type="evidence" value="ECO:0007669"/>
    <property type="project" value="TreeGrafter"/>
</dbReference>
<evidence type="ECO:0000256" key="2">
    <source>
        <dbReference type="PROSITE-ProRule" id="PRU00607"/>
    </source>
</evidence>
<name>A0A212ELZ1_DANPL</name>
<dbReference type="STRING" id="278856.A0A212ELZ1"/>
<evidence type="ECO:0000256" key="1">
    <source>
        <dbReference type="PIRSR" id="PIRSR615527-1"/>
    </source>
</evidence>
<keyword evidence="5" id="KW-1185">Reference proteome</keyword>
<keyword evidence="3" id="KW-0472">Membrane</keyword>
<comment type="caution">
    <text evidence="2">Lacks conserved residue(s) required for the propagation of feature annotation.</text>
</comment>
<proteinExistence type="predicted"/>
<dbReference type="PANTHER" id="PTHR11315:SF0">
    <property type="entry name" value="FOLATE GAMMA-GLUTAMYL HYDROLASE"/>
    <property type="match status" value="1"/>
</dbReference>
<protein>
    <submittedName>
        <fullName evidence="4">Gamma-glutamyl hydrolase A like protein</fullName>
    </submittedName>
</protein>
<keyword evidence="3" id="KW-1133">Transmembrane helix</keyword>